<dbReference type="Proteomes" id="UP000048926">
    <property type="component" value="Unassembled WGS sequence"/>
</dbReference>
<sequence length="191" mass="21807">MTANIIHKKYLLPCSKNCRTTIMRQIEMGAETSVSRKTLIRTIFTYIVFFVFETHVSIADSEKPAACPDQWGTIVRKVTQELAALDDTGAHMTVFVGTDGKIFNCLSEEIPQLYLQESEKFEAAKLSVFSNEKENGIPSFYCVISKNTNNHSIINYKIYLPYDDSELNSNLCKKLLNGSIDLFWRKSDRKQ</sequence>
<proteinExistence type="predicted"/>
<dbReference type="EMBL" id="CXST01000009">
    <property type="protein sequence ID" value="CTQ47569.1"/>
    <property type="molecule type" value="Genomic_DNA"/>
</dbReference>
<dbReference type="AlphaFoldDB" id="A0A0M6YDQ6"/>
<evidence type="ECO:0000313" key="2">
    <source>
        <dbReference type="Proteomes" id="UP000048926"/>
    </source>
</evidence>
<reference evidence="2" key="1">
    <citation type="submission" date="2015-07" db="EMBL/GenBank/DDBJ databases">
        <authorList>
            <person name="Rodrigo-Torres Lidia"/>
            <person name="Arahal R.David."/>
        </authorList>
    </citation>
    <scope>NUCLEOTIDE SEQUENCE [LARGE SCALE GENOMIC DNA]</scope>
    <source>
        <strain evidence="2">CECT 4801</strain>
    </source>
</reference>
<keyword evidence="2" id="KW-1185">Reference proteome</keyword>
<name>A0A0M6YDQ6_9HYPH</name>
<gene>
    <name evidence="1" type="ORF">LAL4801_06031</name>
</gene>
<protein>
    <submittedName>
        <fullName evidence="1">Uncharacterized protein</fullName>
    </submittedName>
</protein>
<organism evidence="1 2">
    <name type="scientific">Roseibium aggregatum</name>
    <dbReference type="NCBI Taxonomy" id="187304"/>
    <lineage>
        <taxon>Bacteria</taxon>
        <taxon>Pseudomonadati</taxon>
        <taxon>Pseudomonadota</taxon>
        <taxon>Alphaproteobacteria</taxon>
        <taxon>Hyphomicrobiales</taxon>
        <taxon>Stappiaceae</taxon>
        <taxon>Roseibium</taxon>
    </lineage>
</organism>
<evidence type="ECO:0000313" key="1">
    <source>
        <dbReference type="EMBL" id="CTQ47569.1"/>
    </source>
</evidence>
<accession>A0A0M6YDQ6</accession>